<sequence>MPTAPPPFTGRSVCISVLCDYLIVAEGLSVGMEALQESSGTIASRFETQTTIDQSKAMREKEWKEAYARLGQEPPKRDEEPVHDGRTLYEKLQTQKALKTEEWDVKMKLSNQYRGLDEEEQRFLAEKARERREAEKKREEEENVELLEYREALASKHAAPEVALPTLAASTSSVPKKVPPRPVKKDVKSLMKGVVVKKKPKPPDTVRKTAAEDPILTTSGSKRAAEEVPDTGEDGKKLKIAPS</sequence>
<evidence type="ECO:0000313" key="7">
    <source>
        <dbReference type="Proteomes" id="UP000193986"/>
    </source>
</evidence>
<dbReference type="AlphaFoldDB" id="A0A1Y2AUL3"/>
<keyword evidence="3" id="KW-0175">Coiled coil</keyword>
<dbReference type="InterPro" id="IPR039845">
    <property type="entry name" value="FAM192A"/>
</dbReference>
<evidence type="ECO:0000256" key="1">
    <source>
        <dbReference type="ARBA" id="ARBA00004123"/>
    </source>
</evidence>
<dbReference type="OrthoDB" id="75720at2759"/>
<evidence type="ECO:0000256" key="2">
    <source>
        <dbReference type="ARBA" id="ARBA00023242"/>
    </source>
</evidence>
<comment type="subcellular location">
    <subcellularLocation>
        <location evidence="1">Nucleus</location>
    </subcellularLocation>
</comment>
<feature type="compositionally biased region" description="Basic and acidic residues" evidence="4">
    <location>
        <begin position="201"/>
        <end position="211"/>
    </location>
</feature>
<accession>A0A1Y2AUL3</accession>
<dbReference type="GO" id="GO:0005634">
    <property type="term" value="C:nucleus"/>
    <property type="evidence" value="ECO:0007669"/>
    <property type="project" value="UniProtKB-SubCell"/>
</dbReference>
<dbReference type="Proteomes" id="UP000193986">
    <property type="component" value="Unassembled WGS sequence"/>
</dbReference>
<evidence type="ECO:0000313" key="6">
    <source>
        <dbReference type="EMBL" id="ORY26261.1"/>
    </source>
</evidence>
<comment type="caution">
    <text evidence="6">The sequence shown here is derived from an EMBL/GenBank/DDBJ whole genome shotgun (WGS) entry which is preliminary data.</text>
</comment>
<dbReference type="PANTHER" id="PTHR13495">
    <property type="entry name" value="NEFA-INTERACTING NUCLEAR PROTEIN NIP30"/>
    <property type="match status" value="1"/>
</dbReference>
<dbReference type="InterPro" id="IPR019331">
    <property type="entry name" value="FAM192A/Fyv6_N"/>
</dbReference>
<organism evidence="6 7">
    <name type="scientific">Naematelia encephala</name>
    <dbReference type="NCBI Taxonomy" id="71784"/>
    <lineage>
        <taxon>Eukaryota</taxon>
        <taxon>Fungi</taxon>
        <taxon>Dikarya</taxon>
        <taxon>Basidiomycota</taxon>
        <taxon>Agaricomycotina</taxon>
        <taxon>Tremellomycetes</taxon>
        <taxon>Tremellales</taxon>
        <taxon>Naemateliaceae</taxon>
        <taxon>Naematelia</taxon>
    </lineage>
</organism>
<dbReference type="STRING" id="71784.A0A1Y2AUL3"/>
<reference evidence="6 7" key="1">
    <citation type="submission" date="2016-07" db="EMBL/GenBank/DDBJ databases">
        <title>Pervasive Adenine N6-methylation of Active Genes in Fungi.</title>
        <authorList>
            <consortium name="DOE Joint Genome Institute"/>
            <person name="Mondo S.J."/>
            <person name="Dannebaum R.O."/>
            <person name="Kuo R.C."/>
            <person name="Labutti K."/>
            <person name="Haridas S."/>
            <person name="Kuo A."/>
            <person name="Salamov A."/>
            <person name="Ahrendt S.R."/>
            <person name="Lipzen A."/>
            <person name="Sullivan W."/>
            <person name="Andreopoulos W.B."/>
            <person name="Clum A."/>
            <person name="Lindquist E."/>
            <person name="Daum C."/>
            <person name="Ramamoorthy G.K."/>
            <person name="Gryganskyi A."/>
            <person name="Culley D."/>
            <person name="Magnuson J.K."/>
            <person name="James T.Y."/>
            <person name="O'Malley M.A."/>
            <person name="Stajich J.E."/>
            <person name="Spatafora J.W."/>
            <person name="Visel A."/>
            <person name="Grigoriev I.V."/>
        </authorList>
    </citation>
    <scope>NUCLEOTIDE SEQUENCE [LARGE SCALE GENOMIC DNA]</scope>
    <source>
        <strain evidence="6 7">68-887.2</strain>
    </source>
</reference>
<keyword evidence="7" id="KW-1185">Reference proteome</keyword>
<dbReference type="Pfam" id="PF10187">
    <property type="entry name" value="FAM192A_Fyv6_N"/>
    <property type="match status" value="1"/>
</dbReference>
<protein>
    <submittedName>
        <fullName evidence="6">N-terminal domain of NEFA-interacting nuclear protein NIP30-domain-containing protein</fullName>
    </submittedName>
</protein>
<evidence type="ECO:0000256" key="3">
    <source>
        <dbReference type="SAM" id="Coils"/>
    </source>
</evidence>
<evidence type="ECO:0000259" key="5">
    <source>
        <dbReference type="Pfam" id="PF10187"/>
    </source>
</evidence>
<name>A0A1Y2AUL3_9TREE</name>
<keyword evidence="2" id="KW-0539">Nucleus</keyword>
<feature type="coiled-coil region" evidence="3">
    <location>
        <begin position="120"/>
        <end position="149"/>
    </location>
</feature>
<dbReference type="EMBL" id="MCFC01000049">
    <property type="protein sequence ID" value="ORY26261.1"/>
    <property type="molecule type" value="Genomic_DNA"/>
</dbReference>
<feature type="region of interest" description="Disordered" evidence="4">
    <location>
        <begin position="197"/>
        <end position="243"/>
    </location>
</feature>
<gene>
    <name evidence="6" type="ORF">BCR39DRAFT_541681</name>
</gene>
<feature type="domain" description="FAM192A/Fyv6 N-terminal" evidence="5">
    <location>
        <begin position="46"/>
        <end position="150"/>
    </location>
</feature>
<dbReference type="InParanoid" id="A0A1Y2AUL3"/>
<dbReference type="PANTHER" id="PTHR13495:SF0">
    <property type="entry name" value="PSME3-INTERACTING PROTEIN"/>
    <property type="match status" value="1"/>
</dbReference>
<evidence type="ECO:0000256" key="4">
    <source>
        <dbReference type="SAM" id="MobiDB-lite"/>
    </source>
</evidence>
<proteinExistence type="predicted"/>